<dbReference type="VEuPathDB" id="CryptoDB:cubi_00018"/>
<keyword evidence="3" id="KW-1185">Reference proteome</keyword>
<dbReference type="RefSeq" id="XP_028875611.1">
    <property type="nucleotide sequence ID" value="XM_029017032.1"/>
</dbReference>
<keyword evidence="1" id="KW-0812">Transmembrane</keyword>
<evidence type="ECO:0008006" key="4">
    <source>
        <dbReference type="Google" id="ProtNLM"/>
    </source>
</evidence>
<evidence type="ECO:0000256" key="1">
    <source>
        <dbReference type="SAM" id="Phobius"/>
    </source>
</evidence>
<feature type="transmembrane region" description="Helical" evidence="1">
    <location>
        <begin position="6"/>
        <end position="25"/>
    </location>
</feature>
<organism evidence="2 3">
    <name type="scientific">Cryptosporidium ubiquitum</name>
    <dbReference type="NCBI Taxonomy" id="857276"/>
    <lineage>
        <taxon>Eukaryota</taxon>
        <taxon>Sar</taxon>
        <taxon>Alveolata</taxon>
        <taxon>Apicomplexa</taxon>
        <taxon>Conoidasida</taxon>
        <taxon>Coccidia</taxon>
        <taxon>Eucoccidiorida</taxon>
        <taxon>Eimeriorina</taxon>
        <taxon>Cryptosporidiidae</taxon>
        <taxon>Cryptosporidium</taxon>
    </lineage>
</organism>
<proteinExistence type="predicted"/>
<dbReference type="GeneID" id="39976811"/>
<comment type="caution">
    <text evidence="2">The sequence shown here is derived from an EMBL/GenBank/DDBJ whole genome shotgun (WGS) entry which is preliminary data.</text>
</comment>
<protein>
    <recommendedName>
        <fullName evidence="4">TB2/DP1, HVA22 family protein</fullName>
    </recommendedName>
</protein>
<keyword evidence="1" id="KW-0472">Membrane</keyword>
<name>A0A1J4MJQ5_9CRYT</name>
<gene>
    <name evidence="2" type="ORF">cubi_00018</name>
</gene>
<keyword evidence="1" id="KW-1133">Transmembrane helix</keyword>
<dbReference type="EMBL" id="LRBP01000009">
    <property type="protein sequence ID" value="OII74465.1"/>
    <property type="molecule type" value="Genomic_DNA"/>
</dbReference>
<dbReference type="OrthoDB" id="10009287at2759"/>
<accession>A0A1J4MJQ5</accession>
<reference evidence="2 3" key="1">
    <citation type="submission" date="2016-10" db="EMBL/GenBank/DDBJ databases">
        <title>Reductive evolution of mitochondrial metabolism and differential evolution of invasion-related proteins in Cryptosporidium.</title>
        <authorList>
            <person name="Liu S."/>
            <person name="Roellig D.M."/>
            <person name="Guo Y."/>
            <person name="Li N."/>
            <person name="Frace M.A."/>
            <person name="Tang K."/>
            <person name="Zhang L."/>
            <person name="Feng Y."/>
            <person name="Xiao L."/>
        </authorList>
    </citation>
    <scope>NUCLEOTIDE SEQUENCE [LARGE SCALE GENOMIC DNA]</scope>
    <source>
        <strain evidence="2">39726</strain>
    </source>
</reference>
<evidence type="ECO:0000313" key="3">
    <source>
        <dbReference type="Proteomes" id="UP000186176"/>
    </source>
</evidence>
<evidence type="ECO:0000313" key="2">
    <source>
        <dbReference type="EMBL" id="OII74465.1"/>
    </source>
</evidence>
<feature type="transmembrane region" description="Helical" evidence="1">
    <location>
        <begin position="37"/>
        <end position="54"/>
    </location>
</feature>
<dbReference type="Proteomes" id="UP000186176">
    <property type="component" value="Unassembled WGS sequence"/>
</dbReference>
<sequence length="168" mass="19176">MPSIYGLMKFFVGFCIPAYHSMFALKTQNQHLIKIWLTYFSTVVFYELILSFIFDPIFRVIDPRLIYFKTLFVILYIFPETGFQESYLIFFSKYLNKLCISVFEYIKGVLSLSPDLPEETSLSNSPVPSIPEEGDIKGIADSKESISEGTTLAPSTPVGKINTDFIFS</sequence>
<dbReference type="AlphaFoldDB" id="A0A1J4MJQ5"/>